<accession>A0A4Z0GV29</accession>
<proteinExistence type="predicted"/>
<feature type="region of interest" description="Disordered" evidence="1">
    <location>
        <begin position="72"/>
        <end position="175"/>
    </location>
</feature>
<evidence type="ECO:0000256" key="2">
    <source>
        <dbReference type="SAM" id="Phobius"/>
    </source>
</evidence>
<feature type="compositionally biased region" description="Basic and acidic residues" evidence="1">
    <location>
        <begin position="129"/>
        <end position="140"/>
    </location>
</feature>
<dbReference type="InterPro" id="IPR035940">
    <property type="entry name" value="CAP_sf"/>
</dbReference>
<evidence type="ECO:0000256" key="1">
    <source>
        <dbReference type="SAM" id="MobiDB-lite"/>
    </source>
</evidence>
<comment type="caution">
    <text evidence="4">The sequence shown here is derived from an EMBL/GenBank/DDBJ whole genome shotgun (WGS) entry which is preliminary data.</text>
</comment>
<sequence>MHPHEDEQTTFPAPESGPEPSVGTRSARRRAADGRRHGRRRRARRGAAPVVLAGVAVAAVAAAGTFLLSSGDASEDQAPAADSVRHSPAQALATPASSRPTATPSAEAPSSKTKRKPRARTSAAPSATPRKDSADRRPGGTRDAGTGPAAGSRTGRPASPPPATPRGGPAAGQGGSYAQRLLTLVNSERAKAGCSPLRLDPRVQAAAQAHADDMAARDYYDHASPEGEHADSRLRAAGYPAGKWGENIHRGPKDPASAMRDWMNSPGHRANILDCGFKDFGAGVDMSANGPWWVQNFGTRG</sequence>
<dbReference type="InterPro" id="IPR014044">
    <property type="entry name" value="CAP_dom"/>
</dbReference>
<dbReference type="PANTHER" id="PTHR31157:SF1">
    <property type="entry name" value="SCP DOMAIN-CONTAINING PROTEIN"/>
    <property type="match status" value="1"/>
</dbReference>
<dbReference type="Gene3D" id="3.40.33.10">
    <property type="entry name" value="CAP"/>
    <property type="match status" value="1"/>
</dbReference>
<dbReference type="Proteomes" id="UP000297948">
    <property type="component" value="Unassembled WGS sequence"/>
</dbReference>
<evidence type="ECO:0000313" key="5">
    <source>
        <dbReference type="Proteomes" id="UP000297948"/>
    </source>
</evidence>
<evidence type="ECO:0000313" key="4">
    <source>
        <dbReference type="EMBL" id="TGB01540.1"/>
    </source>
</evidence>
<gene>
    <name evidence="4" type="ORF">E4099_21080</name>
</gene>
<organism evidence="4 5">
    <name type="scientific">Streptomyces palmae</name>
    <dbReference type="NCBI Taxonomy" id="1701085"/>
    <lineage>
        <taxon>Bacteria</taxon>
        <taxon>Bacillati</taxon>
        <taxon>Actinomycetota</taxon>
        <taxon>Actinomycetes</taxon>
        <taxon>Kitasatosporales</taxon>
        <taxon>Streptomycetaceae</taxon>
        <taxon>Streptomyces</taxon>
    </lineage>
</organism>
<dbReference type="EMBL" id="SRID01000220">
    <property type="protein sequence ID" value="TGB01540.1"/>
    <property type="molecule type" value="Genomic_DNA"/>
</dbReference>
<name>A0A4Z0GV29_9ACTN</name>
<feature type="compositionally biased region" description="Basic residues" evidence="1">
    <location>
        <begin position="36"/>
        <end position="45"/>
    </location>
</feature>
<keyword evidence="2" id="KW-1133">Transmembrane helix</keyword>
<dbReference type="PANTHER" id="PTHR31157">
    <property type="entry name" value="SCP DOMAIN-CONTAINING PROTEIN"/>
    <property type="match status" value="1"/>
</dbReference>
<feature type="region of interest" description="Disordered" evidence="1">
    <location>
        <begin position="1"/>
        <end position="50"/>
    </location>
</feature>
<protein>
    <recommendedName>
        <fullName evidence="3">SCP domain-containing protein</fullName>
    </recommendedName>
</protein>
<dbReference type="CDD" id="cd05379">
    <property type="entry name" value="CAP_bacterial"/>
    <property type="match status" value="1"/>
</dbReference>
<feature type="transmembrane region" description="Helical" evidence="2">
    <location>
        <begin position="46"/>
        <end position="68"/>
    </location>
</feature>
<keyword evidence="5" id="KW-1185">Reference proteome</keyword>
<reference evidence="4 5" key="1">
    <citation type="submission" date="2019-03" db="EMBL/GenBank/DDBJ databases">
        <authorList>
            <person name="Gonzalez-Pimentel J.L."/>
        </authorList>
    </citation>
    <scope>NUCLEOTIDE SEQUENCE [LARGE SCALE GENOMIC DNA]</scope>
    <source>
        <strain evidence="4 5">JCM 31289</strain>
    </source>
</reference>
<dbReference type="OrthoDB" id="68195at2"/>
<keyword evidence="2" id="KW-0472">Membrane</keyword>
<keyword evidence="2" id="KW-0812">Transmembrane</keyword>
<dbReference type="Pfam" id="PF00188">
    <property type="entry name" value="CAP"/>
    <property type="match status" value="1"/>
</dbReference>
<evidence type="ECO:0000259" key="3">
    <source>
        <dbReference type="Pfam" id="PF00188"/>
    </source>
</evidence>
<dbReference type="AlphaFoldDB" id="A0A4Z0GV29"/>
<dbReference type="SUPFAM" id="SSF55797">
    <property type="entry name" value="PR-1-like"/>
    <property type="match status" value="1"/>
</dbReference>
<feature type="compositionally biased region" description="Polar residues" evidence="1">
    <location>
        <begin position="95"/>
        <end position="111"/>
    </location>
</feature>
<feature type="domain" description="SCP" evidence="3">
    <location>
        <begin position="182"/>
        <end position="297"/>
    </location>
</feature>
<dbReference type="RefSeq" id="WP_135340657.1">
    <property type="nucleotide sequence ID" value="NZ_JBHLTX010000013.1"/>
</dbReference>